<dbReference type="PaxDb" id="469381-Dpep_0342"/>
<dbReference type="RefSeq" id="WP_005659038.1">
    <property type="nucleotide sequence ID" value="NZ_ABTR02000001.1"/>
</dbReference>
<gene>
    <name evidence="1" type="ORF">Dpep_0342</name>
</gene>
<name>D2Z3R8_9BACT</name>
<dbReference type="AlphaFoldDB" id="D2Z3R8"/>
<evidence type="ECO:0000313" key="2">
    <source>
        <dbReference type="Proteomes" id="UP000006427"/>
    </source>
</evidence>
<proteinExistence type="predicted"/>
<evidence type="ECO:0000313" key="1">
    <source>
        <dbReference type="EMBL" id="EFC90374.1"/>
    </source>
</evidence>
<organism evidence="1 2">
    <name type="scientific">Dethiosulfovibrio peptidovorans DSM 11002</name>
    <dbReference type="NCBI Taxonomy" id="469381"/>
    <lineage>
        <taxon>Bacteria</taxon>
        <taxon>Thermotogati</taxon>
        <taxon>Synergistota</taxon>
        <taxon>Synergistia</taxon>
        <taxon>Synergistales</taxon>
        <taxon>Dethiosulfovibrionaceae</taxon>
        <taxon>Dethiosulfovibrio</taxon>
    </lineage>
</organism>
<dbReference type="Proteomes" id="UP000006427">
    <property type="component" value="Unassembled WGS sequence"/>
</dbReference>
<keyword evidence="2" id="KW-1185">Reference proteome</keyword>
<dbReference type="STRING" id="469381.Dpep_0342"/>
<comment type="caution">
    <text evidence="1">The sequence shown here is derived from an EMBL/GenBank/DDBJ whole genome shotgun (WGS) entry which is preliminary data.</text>
</comment>
<dbReference type="EMBL" id="ABTR02000001">
    <property type="protein sequence ID" value="EFC90374.1"/>
    <property type="molecule type" value="Genomic_DNA"/>
</dbReference>
<accession>D2Z3R8</accession>
<protein>
    <submittedName>
        <fullName evidence="1">Uncharacterized protein</fullName>
    </submittedName>
</protein>
<sequence length="55" mass="6536">MRCEIGTGRRMEEKEVRRKTQDSKRAINEICGKYSKLLSSSDKFLEEKRAAKEKW</sequence>
<reference evidence="1 2" key="1">
    <citation type="journal article" date="2010" name="Stand. Genomic Sci.">
        <title>Permanent draft genome sequence of Dethiosulfovibrio peptidovorans type strain (SEBR 4207).</title>
        <authorList>
            <person name="Labutti K."/>
            <person name="Mayilraj S."/>
            <person name="Clum A."/>
            <person name="Lucas S."/>
            <person name="Glavina Del Rio T."/>
            <person name="Nolan M."/>
            <person name="Tice H."/>
            <person name="Cheng J.F."/>
            <person name="Pitluck S."/>
            <person name="Liolios K."/>
            <person name="Ivanova N."/>
            <person name="Mavromatis K."/>
            <person name="Mikhailova N."/>
            <person name="Pati A."/>
            <person name="Goodwin L."/>
            <person name="Chen A."/>
            <person name="Palaniappan K."/>
            <person name="Land M."/>
            <person name="Hauser L."/>
            <person name="Chang Y.J."/>
            <person name="Jeffries C.D."/>
            <person name="Rohde M."/>
            <person name="Spring S."/>
            <person name="Goker M."/>
            <person name="Woyke T."/>
            <person name="Bristow J."/>
            <person name="Eisen J.A."/>
            <person name="Markowitz V."/>
            <person name="Hugenholtz P."/>
            <person name="Kyrpides N.C."/>
            <person name="Klenk H.P."/>
            <person name="Lapidus A."/>
        </authorList>
    </citation>
    <scope>NUCLEOTIDE SEQUENCE [LARGE SCALE GENOMIC DNA]</scope>
    <source>
        <strain evidence="1 2">DSM 11002</strain>
    </source>
</reference>